<dbReference type="Proteomes" id="UP000186391">
    <property type="component" value="Unassembled WGS sequence"/>
</dbReference>
<proteinExistence type="predicted"/>
<evidence type="ECO:0000313" key="3">
    <source>
        <dbReference type="Proteomes" id="UP000186391"/>
    </source>
</evidence>
<gene>
    <name evidence="2" type="ORF">NIES592_23460</name>
</gene>
<accession>A0A1U7GSX1</accession>
<keyword evidence="1" id="KW-0472">Membrane</keyword>
<reference evidence="2 3" key="1">
    <citation type="submission" date="2016-11" db="EMBL/GenBank/DDBJ databases">
        <title>Draft Genome Sequences of Nine Cyanobacterial Strains from Diverse Habitats.</title>
        <authorList>
            <person name="Zhu T."/>
            <person name="Hou S."/>
            <person name="Lu X."/>
            <person name="Hess W.R."/>
        </authorList>
    </citation>
    <scope>NUCLEOTIDE SEQUENCE [LARGE SCALE GENOMIC DNA]</scope>
    <source>
        <strain evidence="2 3">NIES-592</strain>
    </source>
</reference>
<evidence type="ECO:0000256" key="1">
    <source>
        <dbReference type="SAM" id="Phobius"/>
    </source>
</evidence>
<feature type="transmembrane region" description="Helical" evidence="1">
    <location>
        <begin position="34"/>
        <end position="55"/>
    </location>
</feature>
<keyword evidence="1" id="KW-1133">Transmembrane helix</keyword>
<comment type="caution">
    <text evidence="2">The sequence shown here is derived from an EMBL/GenBank/DDBJ whole genome shotgun (WGS) entry which is preliminary data.</text>
</comment>
<dbReference type="EMBL" id="MRCA01000026">
    <property type="protein sequence ID" value="OKH10960.1"/>
    <property type="molecule type" value="Genomic_DNA"/>
</dbReference>
<keyword evidence="1" id="KW-0812">Transmembrane</keyword>
<dbReference type="RefSeq" id="WP_073557070.1">
    <property type="nucleotide sequence ID" value="NZ_MRCA01000026.1"/>
</dbReference>
<keyword evidence="3" id="KW-1185">Reference proteome</keyword>
<evidence type="ECO:0000313" key="2">
    <source>
        <dbReference type="EMBL" id="OKH10960.1"/>
    </source>
</evidence>
<organism evidence="2 3">
    <name type="scientific">Fischerella major NIES-592</name>
    <dbReference type="NCBI Taxonomy" id="210994"/>
    <lineage>
        <taxon>Bacteria</taxon>
        <taxon>Bacillati</taxon>
        <taxon>Cyanobacteriota</taxon>
        <taxon>Cyanophyceae</taxon>
        <taxon>Nostocales</taxon>
        <taxon>Hapalosiphonaceae</taxon>
        <taxon>Fischerella</taxon>
    </lineage>
</organism>
<sequence>METQYSLRLVKNVFLEIDHRYTPINTDNTDGSFMGGWVVIGLLSISHDLLAPLLIHIRRKLIIEGTTPNQIRGISVIFNW</sequence>
<dbReference type="AlphaFoldDB" id="A0A1U7GSX1"/>
<name>A0A1U7GSX1_9CYAN</name>
<protein>
    <submittedName>
        <fullName evidence="2">Uncharacterized protein</fullName>
    </submittedName>
</protein>